<feature type="transmembrane region" description="Helical" evidence="2">
    <location>
        <begin position="586"/>
        <end position="611"/>
    </location>
</feature>
<feature type="compositionally biased region" description="Basic and acidic residues" evidence="1">
    <location>
        <begin position="432"/>
        <end position="445"/>
    </location>
</feature>
<comment type="caution">
    <text evidence="3">The sequence shown here is derived from an EMBL/GenBank/DDBJ whole genome shotgun (WGS) entry which is preliminary data.</text>
</comment>
<dbReference type="EMBL" id="MCGR01000037">
    <property type="protein sequence ID" value="ORY75696.1"/>
    <property type="molecule type" value="Genomic_DNA"/>
</dbReference>
<feature type="compositionally biased region" description="Low complexity" evidence="1">
    <location>
        <begin position="114"/>
        <end position="126"/>
    </location>
</feature>
<feature type="compositionally biased region" description="Polar residues" evidence="1">
    <location>
        <begin position="327"/>
        <end position="337"/>
    </location>
</feature>
<feature type="compositionally biased region" description="Polar residues" evidence="1">
    <location>
        <begin position="193"/>
        <end position="203"/>
    </location>
</feature>
<feature type="region of interest" description="Disordered" evidence="1">
    <location>
        <begin position="326"/>
        <end position="347"/>
    </location>
</feature>
<dbReference type="InParanoid" id="A0A1Y2EX38"/>
<feature type="compositionally biased region" description="Acidic residues" evidence="1">
    <location>
        <begin position="158"/>
        <end position="170"/>
    </location>
</feature>
<evidence type="ECO:0000256" key="1">
    <source>
        <dbReference type="SAM" id="MobiDB-lite"/>
    </source>
</evidence>
<feature type="compositionally biased region" description="Acidic residues" evidence="1">
    <location>
        <begin position="128"/>
        <end position="139"/>
    </location>
</feature>
<accession>A0A1Y2EX38</accession>
<dbReference type="Proteomes" id="UP000193467">
    <property type="component" value="Unassembled WGS sequence"/>
</dbReference>
<feature type="region of interest" description="Disordered" evidence="1">
    <location>
        <begin position="1"/>
        <end position="65"/>
    </location>
</feature>
<keyword evidence="2" id="KW-0472">Membrane</keyword>
<evidence type="ECO:0000256" key="2">
    <source>
        <dbReference type="SAM" id="Phobius"/>
    </source>
</evidence>
<feature type="region of interest" description="Disordered" evidence="1">
    <location>
        <begin position="222"/>
        <end position="313"/>
    </location>
</feature>
<gene>
    <name evidence="3" type="ORF">BCR35DRAFT_127320</name>
</gene>
<sequence length="616" mass="66269">MSSPNGYALSRSRTLKPGRRHSSNSSSADEQEDRDDQVRQSSTFRTPSRGFGLSEDDLLQSTEEGEIEVIETTILKPVTSQDSLYEEGRAVWADSDDEIEVVETTQQAEMLVLGDSASDQGDSASDMQLDDDDEEEQEDPATVSDLDETQPIAVTELSEQEDDDNDVMEVESDHELSDIAVDEDEGYEEDIVVQQQASRSPSPQLGLAREDSPIVVDITVLTEDRIEETKASPLKTQRAQEETSTSTSEVDLIAVSLSPAPQRLPSPVSPEQVSSRPLDDSPPPNEPSPELEAPPSTAFRPFPPSQIKPKGSLFSGGFFKKLRAQKALSSTTSTRAEQGSRCGSPFDGTAASVLSFAALDDEVGSQASHLPSPTSSVDLDYEDAVDDVEEDRNPWASAGDWGTSIFKAAEEDSAAASEQGAEDSAAASEQGAESRDKSVSPLHEDDLPLEYQQAVSDDDEEEEQDDFGATDELDLDIVPDQLAHDEWFDKETLNELDDIFATLEAECPNCTTSANQVDDLFDTPRSLSSPTRKRTFSSTDMATSTELVSTVDASVNTVSVAQSASADTTSLSIAPLPKRRRIVRDLGHVTLGFGLGVVAAVAGLSALSGAIQAMDV</sequence>
<feature type="compositionally biased region" description="Basic residues" evidence="1">
    <location>
        <begin position="13"/>
        <end position="22"/>
    </location>
</feature>
<keyword evidence="4" id="KW-1185">Reference proteome</keyword>
<keyword evidence="2" id="KW-0812">Transmembrane</keyword>
<protein>
    <submittedName>
        <fullName evidence="3">Uncharacterized protein</fullName>
    </submittedName>
</protein>
<evidence type="ECO:0000313" key="4">
    <source>
        <dbReference type="Proteomes" id="UP000193467"/>
    </source>
</evidence>
<feature type="compositionally biased region" description="Acidic residues" evidence="1">
    <location>
        <begin position="54"/>
        <end position="65"/>
    </location>
</feature>
<feature type="compositionally biased region" description="Acidic residues" evidence="1">
    <location>
        <begin position="379"/>
        <end position="390"/>
    </location>
</feature>
<feature type="compositionally biased region" description="Polar residues" evidence="1">
    <location>
        <begin position="365"/>
        <end position="376"/>
    </location>
</feature>
<organism evidence="3 4">
    <name type="scientific">Leucosporidium creatinivorum</name>
    <dbReference type="NCBI Taxonomy" id="106004"/>
    <lineage>
        <taxon>Eukaryota</taxon>
        <taxon>Fungi</taxon>
        <taxon>Dikarya</taxon>
        <taxon>Basidiomycota</taxon>
        <taxon>Pucciniomycotina</taxon>
        <taxon>Microbotryomycetes</taxon>
        <taxon>Leucosporidiales</taxon>
        <taxon>Leucosporidium</taxon>
    </lineage>
</organism>
<evidence type="ECO:0000313" key="3">
    <source>
        <dbReference type="EMBL" id="ORY75696.1"/>
    </source>
</evidence>
<feature type="region of interest" description="Disordered" evidence="1">
    <location>
        <begin position="363"/>
        <end position="445"/>
    </location>
</feature>
<keyword evidence="2" id="KW-1133">Transmembrane helix</keyword>
<name>A0A1Y2EX38_9BASI</name>
<dbReference type="AlphaFoldDB" id="A0A1Y2EX38"/>
<feature type="compositionally biased region" description="Low complexity" evidence="1">
    <location>
        <begin position="414"/>
        <end position="431"/>
    </location>
</feature>
<reference evidence="3 4" key="1">
    <citation type="submission" date="2016-07" db="EMBL/GenBank/DDBJ databases">
        <title>Pervasive Adenine N6-methylation of Active Genes in Fungi.</title>
        <authorList>
            <consortium name="DOE Joint Genome Institute"/>
            <person name="Mondo S.J."/>
            <person name="Dannebaum R.O."/>
            <person name="Kuo R.C."/>
            <person name="Labutti K."/>
            <person name="Haridas S."/>
            <person name="Kuo A."/>
            <person name="Salamov A."/>
            <person name="Ahrendt S.R."/>
            <person name="Lipzen A."/>
            <person name="Sullivan W."/>
            <person name="Andreopoulos W.B."/>
            <person name="Clum A."/>
            <person name="Lindquist E."/>
            <person name="Daum C."/>
            <person name="Ramamoorthy G.K."/>
            <person name="Gryganskyi A."/>
            <person name="Culley D."/>
            <person name="Magnuson J.K."/>
            <person name="James T.Y."/>
            <person name="O'Malley M.A."/>
            <person name="Stajich J.E."/>
            <person name="Spatafora J.W."/>
            <person name="Visel A."/>
            <person name="Grigoriev I.V."/>
        </authorList>
    </citation>
    <scope>NUCLEOTIDE SEQUENCE [LARGE SCALE GENOMIC DNA]</scope>
    <source>
        <strain evidence="3 4">62-1032</strain>
    </source>
</reference>
<feature type="region of interest" description="Disordered" evidence="1">
    <location>
        <begin position="110"/>
        <end position="210"/>
    </location>
</feature>
<feature type="compositionally biased region" description="Acidic residues" evidence="1">
    <location>
        <begin position="180"/>
        <end position="191"/>
    </location>
</feature>
<proteinExistence type="predicted"/>
<feature type="compositionally biased region" description="Polar residues" evidence="1">
    <location>
        <begin position="234"/>
        <end position="249"/>
    </location>
</feature>